<dbReference type="Gene3D" id="3.40.50.300">
    <property type="entry name" value="P-loop containing nucleotide triphosphate hydrolases"/>
    <property type="match status" value="1"/>
</dbReference>
<reference evidence="10 11" key="1">
    <citation type="submission" date="2020-04" db="EMBL/GenBank/DDBJ databases">
        <authorList>
            <person name="Zhang R."/>
            <person name="Schippers A."/>
        </authorList>
    </citation>
    <scope>NUCLEOTIDE SEQUENCE [LARGE SCALE GENOMIC DNA]</scope>
    <source>
        <strain evidence="10 11">DSM 109850</strain>
    </source>
</reference>
<dbReference type="PROSITE" id="PS00211">
    <property type="entry name" value="ABC_TRANSPORTER_1"/>
    <property type="match status" value="1"/>
</dbReference>
<comment type="subcellular location">
    <subcellularLocation>
        <location evidence="1">Cell membrane</location>
        <topology evidence="1">Multi-pass membrane protein</topology>
    </subcellularLocation>
</comment>
<dbReference type="InterPro" id="IPR003593">
    <property type="entry name" value="AAA+_ATPase"/>
</dbReference>
<accession>A0A7Y0L4D2</accession>
<dbReference type="InterPro" id="IPR027417">
    <property type="entry name" value="P-loop_NTPase"/>
</dbReference>
<dbReference type="InterPro" id="IPR003439">
    <property type="entry name" value="ABC_transporter-like_ATP-bd"/>
</dbReference>
<dbReference type="Gene3D" id="1.20.1560.10">
    <property type="entry name" value="ABC transporter type 1, transmembrane domain"/>
    <property type="match status" value="1"/>
</dbReference>
<dbReference type="AlphaFoldDB" id="A0A7Y0L4D2"/>
<dbReference type="InterPro" id="IPR011527">
    <property type="entry name" value="ABC1_TM_dom"/>
</dbReference>
<dbReference type="PROSITE" id="PS50929">
    <property type="entry name" value="ABC_TM1F"/>
    <property type="match status" value="1"/>
</dbReference>
<keyword evidence="11" id="KW-1185">Reference proteome</keyword>
<dbReference type="SMART" id="SM00382">
    <property type="entry name" value="AAA"/>
    <property type="match status" value="1"/>
</dbReference>
<organism evidence="10 11">
    <name type="scientific">Sulfobacillus harzensis</name>
    <dbReference type="NCBI Taxonomy" id="2729629"/>
    <lineage>
        <taxon>Bacteria</taxon>
        <taxon>Bacillati</taxon>
        <taxon>Bacillota</taxon>
        <taxon>Clostridia</taxon>
        <taxon>Eubacteriales</taxon>
        <taxon>Clostridiales Family XVII. Incertae Sedis</taxon>
        <taxon>Sulfobacillus</taxon>
    </lineage>
</organism>
<evidence type="ECO:0000259" key="9">
    <source>
        <dbReference type="PROSITE" id="PS50929"/>
    </source>
</evidence>
<name>A0A7Y0L4D2_9FIRM</name>
<evidence type="ECO:0000313" key="11">
    <source>
        <dbReference type="Proteomes" id="UP000533476"/>
    </source>
</evidence>
<dbReference type="GO" id="GO:0005886">
    <property type="term" value="C:plasma membrane"/>
    <property type="evidence" value="ECO:0007669"/>
    <property type="project" value="UniProtKB-SubCell"/>
</dbReference>
<dbReference type="Proteomes" id="UP000533476">
    <property type="component" value="Unassembled WGS sequence"/>
</dbReference>
<dbReference type="InterPro" id="IPR017871">
    <property type="entry name" value="ABC_transporter-like_CS"/>
</dbReference>
<dbReference type="GO" id="GO:0016887">
    <property type="term" value="F:ATP hydrolysis activity"/>
    <property type="evidence" value="ECO:0007669"/>
    <property type="project" value="InterPro"/>
</dbReference>
<dbReference type="EMBL" id="JABBVZ010000039">
    <property type="protein sequence ID" value="NMP23091.1"/>
    <property type="molecule type" value="Genomic_DNA"/>
</dbReference>
<dbReference type="RefSeq" id="WP_169100040.1">
    <property type="nucleotide sequence ID" value="NZ_JABBVZ010000039.1"/>
</dbReference>
<dbReference type="Pfam" id="PF00005">
    <property type="entry name" value="ABC_tran"/>
    <property type="match status" value="1"/>
</dbReference>
<dbReference type="PANTHER" id="PTHR43394">
    <property type="entry name" value="ATP-DEPENDENT PERMEASE MDL1, MITOCHONDRIAL"/>
    <property type="match status" value="1"/>
</dbReference>
<evidence type="ECO:0000256" key="6">
    <source>
        <dbReference type="ARBA" id="ARBA00023136"/>
    </source>
</evidence>
<dbReference type="GO" id="GO:0045454">
    <property type="term" value="P:cell redox homeostasis"/>
    <property type="evidence" value="ECO:0007669"/>
    <property type="project" value="InterPro"/>
</dbReference>
<evidence type="ECO:0000256" key="2">
    <source>
        <dbReference type="ARBA" id="ARBA00022692"/>
    </source>
</evidence>
<evidence type="ECO:0000256" key="1">
    <source>
        <dbReference type="ARBA" id="ARBA00004651"/>
    </source>
</evidence>
<proteinExistence type="predicted"/>
<feature type="transmembrane region" description="Helical" evidence="7">
    <location>
        <begin position="233"/>
        <end position="256"/>
    </location>
</feature>
<dbReference type="InterPro" id="IPR014223">
    <property type="entry name" value="ABC_CydC/D"/>
</dbReference>
<evidence type="ECO:0000256" key="7">
    <source>
        <dbReference type="SAM" id="Phobius"/>
    </source>
</evidence>
<evidence type="ECO:0000313" key="10">
    <source>
        <dbReference type="EMBL" id="NMP23091.1"/>
    </source>
</evidence>
<comment type="caution">
    <text evidence="10">The sequence shown here is derived from an EMBL/GenBank/DDBJ whole genome shotgun (WGS) entry which is preliminary data.</text>
</comment>
<keyword evidence="2 7" id="KW-0812">Transmembrane</keyword>
<gene>
    <name evidence="10" type="primary">cydC</name>
    <name evidence="10" type="ORF">HIJ39_12145</name>
</gene>
<dbReference type="InterPro" id="IPR036640">
    <property type="entry name" value="ABC1_TM_sf"/>
</dbReference>
<keyword evidence="5 7" id="KW-1133">Transmembrane helix</keyword>
<dbReference type="PROSITE" id="PS50893">
    <property type="entry name" value="ABC_TRANSPORTER_2"/>
    <property type="match status" value="1"/>
</dbReference>
<keyword evidence="3" id="KW-0547">Nucleotide-binding</keyword>
<dbReference type="PANTHER" id="PTHR43394:SF1">
    <property type="entry name" value="ATP-BINDING CASSETTE SUB-FAMILY B MEMBER 10, MITOCHONDRIAL"/>
    <property type="match status" value="1"/>
</dbReference>
<evidence type="ECO:0000256" key="3">
    <source>
        <dbReference type="ARBA" id="ARBA00022741"/>
    </source>
</evidence>
<dbReference type="GO" id="GO:0034775">
    <property type="term" value="P:glutathione transmembrane transport"/>
    <property type="evidence" value="ECO:0007669"/>
    <property type="project" value="InterPro"/>
</dbReference>
<evidence type="ECO:0000256" key="5">
    <source>
        <dbReference type="ARBA" id="ARBA00022989"/>
    </source>
</evidence>
<dbReference type="GO" id="GO:0015421">
    <property type="term" value="F:ABC-type oligopeptide transporter activity"/>
    <property type="evidence" value="ECO:0007669"/>
    <property type="project" value="TreeGrafter"/>
</dbReference>
<protein>
    <submittedName>
        <fullName evidence="10">Thiol reductant ABC exporter subunit CydC</fullName>
    </submittedName>
</protein>
<feature type="transmembrane region" description="Helical" evidence="7">
    <location>
        <begin position="50"/>
        <end position="69"/>
    </location>
</feature>
<dbReference type="SUPFAM" id="SSF90123">
    <property type="entry name" value="ABC transporter transmembrane region"/>
    <property type="match status" value="1"/>
</dbReference>
<feature type="transmembrane region" description="Helical" evidence="7">
    <location>
        <begin position="154"/>
        <end position="175"/>
    </location>
</feature>
<dbReference type="SUPFAM" id="SSF52540">
    <property type="entry name" value="P-loop containing nucleoside triphosphate hydrolases"/>
    <property type="match status" value="1"/>
</dbReference>
<evidence type="ECO:0000259" key="8">
    <source>
        <dbReference type="PROSITE" id="PS50893"/>
    </source>
</evidence>
<feature type="domain" description="ABC transporter" evidence="8">
    <location>
        <begin position="333"/>
        <end position="568"/>
    </location>
</feature>
<keyword evidence="4" id="KW-0067">ATP-binding</keyword>
<dbReference type="Pfam" id="PF00664">
    <property type="entry name" value="ABC_membrane"/>
    <property type="match status" value="1"/>
</dbReference>
<dbReference type="GO" id="GO:0005524">
    <property type="term" value="F:ATP binding"/>
    <property type="evidence" value="ECO:0007669"/>
    <property type="project" value="UniProtKB-KW"/>
</dbReference>
<evidence type="ECO:0000256" key="4">
    <source>
        <dbReference type="ARBA" id="ARBA00022840"/>
    </source>
</evidence>
<dbReference type="NCBIfam" id="TIGR02868">
    <property type="entry name" value="CydC"/>
    <property type="match status" value="1"/>
</dbReference>
<sequence length="583" mass="64223">MPLIKLTRRYRSLIGLAFLFGAATVAMNLGLQSTSSYLIAKAAQHPSTILLLWTPIVAVRFFGTARAAFRYLDRYFAHDVTLRWLRDLKTHLYQAIERETWSVLKGRGSGEILSRLGHDVDSLENLIIGFFEPVIIAILGLLMVLAIGLWLNPLIALGLTVMLVVSATLLSWSAFRMAKISRAQQVDLKGRLTAALVELLYGSTDIRALHLEGFAKRHVDQLQQRLHEAKRHLIRITGLFSATSLFVTWAGMWVVLQVSIMEAQRHQLRPIFVPVVALLALASFEIVSGLPSAFQDVSGLAQAAARIRELRSREESQSYGKGRSQKPPEVPALVVKDVSLVLGDRVQPILDRVTLTLAPGQHVALIGPNGSGKSSLVNLLASLLAYNEGSIQLDQTELREWDTEAARRLFGVVNQFPHIFHDTLRANLQLAAPDASEDALLEALRLSGMLALVNRLPKGLDTLLGERGTTLSGGEIKRLAIARAVLKNAPILLLDEPTEGLDPISERTVMEDLMQWASRRSVLWITHSAINLDLVDEVVVLMDGRIVDHGTPRQVASHPVAQSLLRLALLSAHMASRDDSLTS</sequence>
<feature type="domain" description="ABC transmembrane type-1" evidence="9">
    <location>
        <begin position="16"/>
        <end position="299"/>
    </location>
</feature>
<feature type="transmembrane region" description="Helical" evidence="7">
    <location>
        <begin position="126"/>
        <end position="148"/>
    </location>
</feature>
<dbReference type="InterPro" id="IPR039421">
    <property type="entry name" value="Type_1_exporter"/>
</dbReference>
<keyword evidence="6 7" id="KW-0472">Membrane</keyword>